<organism evidence="2 3">
    <name type="scientific">Aphanothece hegewaldii CCALA 016</name>
    <dbReference type="NCBI Taxonomy" id="2107694"/>
    <lineage>
        <taxon>Bacteria</taxon>
        <taxon>Bacillati</taxon>
        <taxon>Cyanobacteriota</taxon>
        <taxon>Cyanophyceae</taxon>
        <taxon>Oscillatoriophycideae</taxon>
        <taxon>Chroococcales</taxon>
        <taxon>Aphanothecaceae</taxon>
        <taxon>Aphanothece</taxon>
    </lineage>
</organism>
<sequence>MLFYKNKPIWRLIILLLLMPAIYSVFGWTIAQESDSWNRWLIDGRLLEKFNIFLDERIAHKLLYGLSLLLILTLTLGLTIFDRSLLGLLGSCFKSDITAIIAVLIWSLALALIICFFNYFAEFLLLLNAAILGRLELQEAGYNNWQVCTILTAICVCSFAIGLLGFDWWRYTMSITQFSLILNYIKIY</sequence>
<feature type="transmembrane region" description="Helical" evidence="1">
    <location>
        <begin position="62"/>
        <end position="85"/>
    </location>
</feature>
<dbReference type="EMBL" id="PXOH01000021">
    <property type="protein sequence ID" value="PSF35284.1"/>
    <property type="molecule type" value="Genomic_DNA"/>
</dbReference>
<feature type="transmembrane region" description="Helical" evidence="1">
    <location>
        <begin position="12"/>
        <end position="31"/>
    </location>
</feature>
<dbReference type="OrthoDB" id="583558at2"/>
<dbReference type="AlphaFoldDB" id="A0A2T1LUP9"/>
<gene>
    <name evidence="2" type="ORF">C7H19_17145</name>
</gene>
<keyword evidence="1" id="KW-1133">Transmembrane helix</keyword>
<comment type="caution">
    <text evidence="2">The sequence shown here is derived from an EMBL/GenBank/DDBJ whole genome shotgun (WGS) entry which is preliminary data.</text>
</comment>
<evidence type="ECO:0000313" key="3">
    <source>
        <dbReference type="Proteomes" id="UP000239001"/>
    </source>
</evidence>
<dbReference type="Proteomes" id="UP000239001">
    <property type="component" value="Unassembled WGS sequence"/>
</dbReference>
<protein>
    <submittedName>
        <fullName evidence="2">Uncharacterized protein</fullName>
    </submittedName>
</protein>
<dbReference type="RefSeq" id="WP_106458144.1">
    <property type="nucleotide sequence ID" value="NZ_PXOH01000021.1"/>
</dbReference>
<reference evidence="2 3" key="1">
    <citation type="submission" date="2018-03" db="EMBL/GenBank/DDBJ databases">
        <title>The ancient ancestry and fast evolution of plastids.</title>
        <authorList>
            <person name="Moore K.R."/>
            <person name="Magnabosco C."/>
            <person name="Momper L."/>
            <person name="Gold D.A."/>
            <person name="Bosak T."/>
            <person name="Fournier G.P."/>
        </authorList>
    </citation>
    <scope>NUCLEOTIDE SEQUENCE [LARGE SCALE GENOMIC DNA]</scope>
    <source>
        <strain evidence="2 3">CCALA 016</strain>
    </source>
</reference>
<accession>A0A2T1LUP9</accession>
<feature type="transmembrane region" description="Helical" evidence="1">
    <location>
        <begin position="97"/>
        <end position="120"/>
    </location>
</feature>
<name>A0A2T1LUP9_9CHRO</name>
<evidence type="ECO:0000256" key="1">
    <source>
        <dbReference type="SAM" id="Phobius"/>
    </source>
</evidence>
<keyword evidence="3" id="KW-1185">Reference proteome</keyword>
<evidence type="ECO:0000313" key="2">
    <source>
        <dbReference type="EMBL" id="PSF35284.1"/>
    </source>
</evidence>
<proteinExistence type="predicted"/>
<reference evidence="2 3" key="2">
    <citation type="submission" date="2018-03" db="EMBL/GenBank/DDBJ databases">
        <authorList>
            <person name="Keele B.F."/>
        </authorList>
    </citation>
    <scope>NUCLEOTIDE SEQUENCE [LARGE SCALE GENOMIC DNA]</scope>
    <source>
        <strain evidence="2 3">CCALA 016</strain>
    </source>
</reference>
<keyword evidence="1" id="KW-0812">Transmembrane</keyword>
<keyword evidence="1" id="KW-0472">Membrane</keyword>
<feature type="transmembrane region" description="Helical" evidence="1">
    <location>
        <begin position="144"/>
        <end position="166"/>
    </location>
</feature>